<evidence type="ECO:0000313" key="3">
    <source>
        <dbReference type="EMBL" id="MFC3173127.1"/>
    </source>
</evidence>
<protein>
    <submittedName>
        <fullName evidence="3">N-acetylmuramidase domain-containing protein</fullName>
    </submittedName>
</protein>
<dbReference type="RefSeq" id="WP_379508520.1">
    <property type="nucleotide sequence ID" value="NZ_JBHRTQ010000003.1"/>
</dbReference>
<reference evidence="4" key="1">
    <citation type="journal article" date="2019" name="Int. J. Syst. Evol. Microbiol.">
        <title>The Global Catalogue of Microorganisms (GCM) 10K type strain sequencing project: providing services to taxonomists for standard genome sequencing and annotation.</title>
        <authorList>
            <consortium name="The Broad Institute Genomics Platform"/>
            <consortium name="The Broad Institute Genome Sequencing Center for Infectious Disease"/>
            <person name="Wu L."/>
            <person name="Ma J."/>
        </authorList>
    </citation>
    <scope>NUCLEOTIDE SEQUENCE [LARGE SCALE GENOMIC DNA]</scope>
    <source>
        <strain evidence="4">KCTC 42984</strain>
    </source>
</reference>
<dbReference type="InterPro" id="IPR024408">
    <property type="entry name" value="Muramidase"/>
</dbReference>
<proteinExistence type="predicted"/>
<dbReference type="Gene3D" id="1.10.101.10">
    <property type="entry name" value="PGBD-like superfamily/PGBD"/>
    <property type="match status" value="1"/>
</dbReference>
<feature type="domain" description="Peptidoglycan binding-like" evidence="1">
    <location>
        <begin position="213"/>
        <end position="261"/>
    </location>
</feature>
<dbReference type="Pfam" id="PF01471">
    <property type="entry name" value="PG_binding_1"/>
    <property type="match status" value="1"/>
</dbReference>
<name>A0ABV7ISJ3_9SPHN</name>
<dbReference type="EMBL" id="JBHRTQ010000003">
    <property type="protein sequence ID" value="MFC3173127.1"/>
    <property type="molecule type" value="Genomic_DNA"/>
</dbReference>
<organism evidence="3 4">
    <name type="scientific">Novosphingobium bradum</name>
    <dbReference type="NCBI Taxonomy" id="1737444"/>
    <lineage>
        <taxon>Bacteria</taxon>
        <taxon>Pseudomonadati</taxon>
        <taxon>Pseudomonadota</taxon>
        <taxon>Alphaproteobacteria</taxon>
        <taxon>Sphingomonadales</taxon>
        <taxon>Sphingomonadaceae</taxon>
        <taxon>Novosphingobium</taxon>
    </lineage>
</organism>
<evidence type="ECO:0000259" key="1">
    <source>
        <dbReference type="Pfam" id="PF01471"/>
    </source>
</evidence>
<dbReference type="InterPro" id="IPR002477">
    <property type="entry name" value="Peptidoglycan-bd-like"/>
</dbReference>
<dbReference type="InterPro" id="IPR036365">
    <property type="entry name" value="PGBD-like_sf"/>
</dbReference>
<gene>
    <name evidence="3" type="ORF">ACFOD9_02560</name>
</gene>
<feature type="domain" description="N-acetylmuramidase" evidence="2">
    <location>
        <begin position="33"/>
        <end position="195"/>
    </location>
</feature>
<evidence type="ECO:0000259" key="2">
    <source>
        <dbReference type="Pfam" id="PF11860"/>
    </source>
</evidence>
<accession>A0ABV7ISJ3</accession>
<dbReference type="InterPro" id="IPR036366">
    <property type="entry name" value="PGBDSf"/>
</dbReference>
<dbReference type="Proteomes" id="UP001595604">
    <property type="component" value="Unassembled WGS sequence"/>
</dbReference>
<keyword evidence="4" id="KW-1185">Reference proteome</keyword>
<evidence type="ECO:0000313" key="4">
    <source>
        <dbReference type="Proteomes" id="UP001595604"/>
    </source>
</evidence>
<comment type="caution">
    <text evidence="3">The sequence shown here is derived from an EMBL/GenBank/DDBJ whole genome shotgun (WGS) entry which is preliminary data.</text>
</comment>
<dbReference type="SUPFAM" id="SSF47090">
    <property type="entry name" value="PGBD-like"/>
    <property type="match status" value="1"/>
</dbReference>
<dbReference type="Pfam" id="PF11860">
    <property type="entry name" value="Muramidase"/>
    <property type="match status" value="1"/>
</dbReference>
<sequence length="263" mass="27324">MTASPPAAEFTGNPAPLTPTDFAAAAAALGCTAAAVRAVVAVESRGGFLADGRPRILFERHKFSAFTGHAFDDSHPAVSARQPGGYLGGAREYDRLGEALALDRLAALKAASWGAFQIMGFNHAAAGFRDVESFVAAMVSGHAAQLRAFVAFIRAQGLADALARADWPVFARAYNGPAYAAHAYDTRIAEAHARFLAEGADQRPTLRHGATGEAVRQLQRLLGLSADGLFGPATQAAVTARQRAAGLPADGVVGPQTWAMLTG</sequence>